<keyword evidence="2" id="KW-1185">Reference proteome</keyword>
<evidence type="ECO:0008006" key="3">
    <source>
        <dbReference type="Google" id="ProtNLM"/>
    </source>
</evidence>
<sequence>MGQFNSHIFSNNFFTSIRLLSEIRKINIRGTATPLHKVSQYSQIKKRIRVSQSDNIHIYNQNMCGIDRSDQNGSLYRISTRDKSGISA</sequence>
<accession>A0ABQ9HM89</accession>
<evidence type="ECO:0000313" key="2">
    <source>
        <dbReference type="Proteomes" id="UP001159363"/>
    </source>
</evidence>
<dbReference type="Proteomes" id="UP001159363">
    <property type="component" value="Chromosome X"/>
</dbReference>
<gene>
    <name evidence="1" type="ORF">PR048_011397</name>
</gene>
<proteinExistence type="predicted"/>
<dbReference type="EMBL" id="JARBHB010000004">
    <property type="protein sequence ID" value="KAJ8885201.1"/>
    <property type="molecule type" value="Genomic_DNA"/>
</dbReference>
<protein>
    <recommendedName>
        <fullName evidence="3">PiggyBac transposable element-derived protein domain-containing protein</fullName>
    </recommendedName>
</protein>
<evidence type="ECO:0000313" key="1">
    <source>
        <dbReference type="EMBL" id="KAJ8885201.1"/>
    </source>
</evidence>
<name>A0ABQ9HM89_9NEOP</name>
<dbReference type="PANTHER" id="PTHR47055:SF3">
    <property type="entry name" value="PHORBOL-ESTER_DAG-TYPE DOMAIN-CONTAINING PROTEIN"/>
    <property type="match status" value="1"/>
</dbReference>
<dbReference type="PANTHER" id="PTHR47055">
    <property type="entry name" value="DDE_TNP_1_7 DOMAIN-CONTAINING PROTEIN"/>
    <property type="match status" value="1"/>
</dbReference>
<dbReference type="InterPro" id="IPR052638">
    <property type="entry name" value="PiggyBac_TE-derived"/>
</dbReference>
<organism evidence="1 2">
    <name type="scientific">Dryococelus australis</name>
    <dbReference type="NCBI Taxonomy" id="614101"/>
    <lineage>
        <taxon>Eukaryota</taxon>
        <taxon>Metazoa</taxon>
        <taxon>Ecdysozoa</taxon>
        <taxon>Arthropoda</taxon>
        <taxon>Hexapoda</taxon>
        <taxon>Insecta</taxon>
        <taxon>Pterygota</taxon>
        <taxon>Neoptera</taxon>
        <taxon>Polyneoptera</taxon>
        <taxon>Phasmatodea</taxon>
        <taxon>Verophasmatodea</taxon>
        <taxon>Anareolatae</taxon>
        <taxon>Phasmatidae</taxon>
        <taxon>Eurycanthinae</taxon>
        <taxon>Dryococelus</taxon>
    </lineage>
</organism>
<comment type="caution">
    <text evidence="1">The sequence shown here is derived from an EMBL/GenBank/DDBJ whole genome shotgun (WGS) entry which is preliminary data.</text>
</comment>
<reference evidence="1 2" key="1">
    <citation type="submission" date="2023-02" db="EMBL/GenBank/DDBJ databases">
        <title>LHISI_Scaffold_Assembly.</title>
        <authorList>
            <person name="Stuart O.P."/>
            <person name="Cleave R."/>
            <person name="Magrath M.J.L."/>
            <person name="Mikheyev A.S."/>
        </authorList>
    </citation>
    <scope>NUCLEOTIDE SEQUENCE [LARGE SCALE GENOMIC DNA]</scope>
    <source>
        <strain evidence="1">Daus_M_001</strain>
        <tissue evidence="1">Leg muscle</tissue>
    </source>
</reference>